<dbReference type="FunFam" id="3.30.30.30:FF:000003">
    <property type="entry name" value="Heat shock protein 9"/>
    <property type="match status" value="1"/>
</dbReference>
<reference evidence="5" key="1">
    <citation type="submission" date="2016-11" db="UniProtKB">
        <authorList>
            <consortium name="WormBaseParasite"/>
        </authorList>
    </citation>
    <scope>IDENTIFICATION</scope>
</reference>
<organism evidence="4 5">
    <name type="scientific">Meloidogyne hapla</name>
    <name type="common">Root-knot nematode worm</name>
    <dbReference type="NCBI Taxonomy" id="6305"/>
    <lineage>
        <taxon>Eukaryota</taxon>
        <taxon>Metazoa</taxon>
        <taxon>Ecdysozoa</taxon>
        <taxon>Nematoda</taxon>
        <taxon>Chromadorea</taxon>
        <taxon>Rhabditida</taxon>
        <taxon>Tylenchina</taxon>
        <taxon>Tylenchomorpha</taxon>
        <taxon>Tylenchoidea</taxon>
        <taxon>Meloidogynidae</taxon>
        <taxon>Meloidogyninae</taxon>
        <taxon>Meloidogyne</taxon>
    </lineage>
</organism>
<evidence type="ECO:0000313" key="5">
    <source>
        <dbReference type="WBParaSite" id="MhA1_Contig118.frz3.gene78"/>
    </source>
</evidence>
<dbReference type="Gene3D" id="3.30.30.30">
    <property type="match status" value="1"/>
</dbReference>
<evidence type="ECO:0000256" key="3">
    <source>
        <dbReference type="ARBA" id="ARBA00022840"/>
    </source>
</evidence>
<keyword evidence="4" id="KW-1185">Reference proteome</keyword>
<name>A0A1I8B0G5_MELHA</name>
<protein>
    <submittedName>
        <fullName evidence="5">Heat shock 70 kDa protein 14</fullName>
    </submittedName>
</protein>
<keyword evidence="3" id="KW-0067">ATP-binding</keyword>
<dbReference type="FunFam" id="3.30.420.40:FF:000004">
    <property type="entry name" value="Molecular chaperone DnaK"/>
    <property type="match status" value="1"/>
</dbReference>
<dbReference type="InterPro" id="IPR013126">
    <property type="entry name" value="Hsp_70_fam"/>
</dbReference>
<dbReference type="Gene3D" id="3.30.420.40">
    <property type="match status" value="2"/>
</dbReference>
<dbReference type="Proteomes" id="UP000095281">
    <property type="component" value="Unplaced"/>
</dbReference>
<proteinExistence type="inferred from homology"/>
<dbReference type="PRINTS" id="PR00301">
    <property type="entry name" value="HEATSHOCK70"/>
</dbReference>
<dbReference type="InterPro" id="IPR043129">
    <property type="entry name" value="ATPase_NBD"/>
</dbReference>
<sequence length="473" mass="52118">MAKFLRPSFFYSSAKNFCSALQGPVVGIDLGFTNSSVSIVKNGKPMLITDDEGSRFTPSVVAFTKREVLVGAPAVEQSFLNSQNTIFGIKQLIGRKFDDSEVQKFRKTVPYKIVNSHGDAWVEAQGQLYSPSQIGAFILMKMKKTAENYLKTSATNAVLTVPANFNDSQRQATEEAGQLAGLRVLRVLDEPIAAAMAFDFPVFERKIVAIFDIGGANFNFSILEIEKGFFTIMSRSGSSFGGADFDNVIAHHIVSEFRQKNKFDLTKDLVAMQLIREAAEKAKCELSIADKIDINLHIPLNNIHTHVKLSRSKFEQLSADMIKGIIKPCESAMYDAKVKPFNIYAVVLVGGMARAPMVINLVKKVFGKEPNNLVSSDAAVALGAAFMGNLIQVYNAWKFLELSNAYLFTASELNLAVGGEMLWGACANTVKSFFVNFDILLLSHRSVRAFVVFSALHLQLDKKLSIAFTQAER</sequence>
<evidence type="ECO:0000256" key="2">
    <source>
        <dbReference type="ARBA" id="ARBA00022741"/>
    </source>
</evidence>
<dbReference type="PANTHER" id="PTHR19375">
    <property type="entry name" value="HEAT SHOCK PROTEIN 70KDA"/>
    <property type="match status" value="1"/>
</dbReference>
<comment type="similarity">
    <text evidence="1">Belongs to the heat shock protein 70 family.</text>
</comment>
<dbReference type="Pfam" id="PF00012">
    <property type="entry name" value="HSP70"/>
    <property type="match status" value="1"/>
</dbReference>
<dbReference type="GO" id="GO:0005524">
    <property type="term" value="F:ATP binding"/>
    <property type="evidence" value="ECO:0007669"/>
    <property type="project" value="UniProtKB-KW"/>
</dbReference>
<dbReference type="GO" id="GO:0140662">
    <property type="term" value="F:ATP-dependent protein folding chaperone"/>
    <property type="evidence" value="ECO:0007669"/>
    <property type="project" value="InterPro"/>
</dbReference>
<dbReference type="WBParaSite" id="MhA1_Contig118.frz3.gene78">
    <property type="protein sequence ID" value="MhA1_Contig118.frz3.gene78"/>
    <property type="gene ID" value="MhA1_Contig118.frz3.gene78"/>
</dbReference>
<accession>A0A1I8B0G5</accession>
<dbReference type="OMA" id="NDRGERM"/>
<keyword evidence="2" id="KW-0547">Nucleotide-binding</keyword>
<evidence type="ECO:0000256" key="1">
    <source>
        <dbReference type="ARBA" id="ARBA00007381"/>
    </source>
</evidence>
<dbReference type="SUPFAM" id="SSF53067">
    <property type="entry name" value="Actin-like ATPase domain"/>
    <property type="match status" value="2"/>
</dbReference>
<dbReference type="Gene3D" id="3.90.640.10">
    <property type="entry name" value="Actin, Chain A, domain 4"/>
    <property type="match status" value="1"/>
</dbReference>
<dbReference type="AlphaFoldDB" id="A0A1I8B0G5"/>
<evidence type="ECO:0000313" key="4">
    <source>
        <dbReference type="Proteomes" id="UP000095281"/>
    </source>
</evidence>
<dbReference type="FunFam" id="3.90.640.10:FF:000003">
    <property type="entry name" value="Molecular chaperone DnaK"/>
    <property type="match status" value="1"/>
</dbReference>